<dbReference type="STRING" id="1742973.COMA2_20097"/>
<keyword evidence="5" id="KW-1185">Reference proteome</keyword>
<accession>A0A0S4LBK8</accession>
<evidence type="ECO:0000256" key="1">
    <source>
        <dbReference type="SAM" id="MobiDB-lite"/>
    </source>
</evidence>
<evidence type="ECO:0000313" key="4">
    <source>
        <dbReference type="EMBL" id="CUS35121.1"/>
    </source>
</evidence>
<dbReference type="PROSITE" id="PS51257">
    <property type="entry name" value="PROKAR_LIPOPROTEIN"/>
    <property type="match status" value="1"/>
</dbReference>
<keyword evidence="2" id="KW-0732">Signal</keyword>
<proteinExistence type="predicted"/>
<dbReference type="GO" id="GO:0009055">
    <property type="term" value="F:electron transfer activity"/>
    <property type="evidence" value="ECO:0007669"/>
    <property type="project" value="InterPro"/>
</dbReference>
<sequence>MWHTVRGETRLVRLLLGGLLCATVAAGCANSGQAHKTKRPNPYLTPDTRHSIPLSSSAGKEHRAVMLQHLETIQVIVNALVEEDYELAQGLTELHLGFFQHRQAMAHQEPEKFPSAYHDLAMAHHEEAEKSAKIIPAKDLKQILPPLNNVLKACAACHVEYAVRGQSISYGRIQLSEQKTITAFYEEDHDRLDELFKTFQASKQSDFAKAKEAFKEFKIGLQRHILWEEELLFPMWEEKTGMIEDGPTPVMRFEHDQIKTLLEAIHQKMEQQNLDTDQDEQALVNLLSSHNRKEERALYPAIDNVTSADERATVFSNMKSIPEERYNACCNQH</sequence>
<feature type="signal peptide" evidence="2">
    <location>
        <begin position="1"/>
        <end position="26"/>
    </location>
</feature>
<feature type="domain" description="Hemerythrin-like" evidence="3">
    <location>
        <begin position="181"/>
        <end position="302"/>
    </location>
</feature>
<dbReference type="Proteomes" id="UP000198736">
    <property type="component" value="Unassembled WGS sequence"/>
</dbReference>
<evidence type="ECO:0000259" key="3">
    <source>
        <dbReference type="Pfam" id="PF01814"/>
    </source>
</evidence>
<dbReference type="GO" id="GO:0005506">
    <property type="term" value="F:iron ion binding"/>
    <property type="evidence" value="ECO:0007669"/>
    <property type="project" value="InterPro"/>
</dbReference>
<organism evidence="4 5">
    <name type="scientific">Candidatus Nitrospira nitrificans</name>
    <dbReference type="NCBI Taxonomy" id="1742973"/>
    <lineage>
        <taxon>Bacteria</taxon>
        <taxon>Pseudomonadati</taxon>
        <taxon>Nitrospirota</taxon>
        <taxon>Nitrospiria</taxon>
        <taxon>Nitrospirales</taxon>
        <taxon>Nitrospiraceae</taxon>
        <taxon>Nitrospira</taxon>
    </lineage>
</organism>
<dbReference type="InterPro" id="IPR012312">
    <property type="entry name" value="Hemerythrin-like"/>
</dbReference>
<evidence type="ECO:0000313" key="5">
    <source>
        <dbReference type="Proteomes" id="UP000198736"/>
    </source>
</evidence>
<dbReference type="EMBL" id="CZPZ01000012">
    <property type="protein sequence ID" value="CUS35121.1"/>
    <property type="molecule type" value="Genomic_DNA"/>
</dbReference>
<reference evidence="5" key="1">
    <citation type="submission" date="2015-10" db="EMBL/GenBank/DDBJ databases">
        <authorList>
            <person name="Luecker S."/>
            <person name="Luecker S."/>
        </authorList>
    </citation>
    <scope>NUCLEOTIDE SEQUENCE [LARGE SCALE GENOMIC DNA]</scope>
</reference>
<gene>
    <name evidence="4" type="ORF">COMA2_20097</name>
</gene>
<dbReference type="GO" id="GO:0022900">
    <property type="term" value="P:electron transport chain"/>
    <property type="evidence" value="ECO:0007669"/>
    <property type="project" value="InterPro"/>
</dbReference>
<dbReference type="PANTHER" id="PTHR35585">
    <property type="entry name" value="HHE DOMAIN PROTEIN (AFU_ORTHOLOGUE AFUA_4G00730)"/>
    <property type="match status" value="1"/>
</dbReference>
<dbReference type="AlphaFoldDB" id="A0A0S4LBK8"/>
<name>A0A0S4LBK8_9BACT</name>
<feature type="region of interest" description="Disordered" evidence="1">
    <location>
        <begin position="31"/>
        <end position="57"/>
    </location>
</feature>
<dbReference type="Pfam" id="PF01814">
    <property type="entry name" value="Hemerythrin"/>
    <property type="match status" value="1"/>
</dbReference>
<dbReference type="GO" id="GO:0020037">
    <property type="term" value="F:heme binding"/>
    <property type="evidence" value="ECO:0007669"/>
    <property type="project" value="InterPro"/>
</dbReference>
<dbReference type="InterPro" id="IPR010980">
    <property type="entry name" value="Cyt_c/b562"/>
</dbReference>
<feature type="chain" id="PRO_5006623836" description="Hemerythrin-like domain-containing protein" evidence="2">
    <location>
        <begin position="27"/>
        <end position="333"/>
    </location>
</feature>
<evidence type="ECO:0000256" key="2">
    <source>
        <dbReference type="SAM" id="SignalP"/>
    </source>
</evidence>
<dbReference type="Gene3D" id="1.20.120.520">
    <property type="entry name" value="nmb1532 protein domain like"/>
    <property type="match status" value="1"/>
</dbReference>
<dbReference type="SUPFAM" id="SSF47175">
    <property type="entry name" value="Cytochromes"/>
    <property type="match status" value="1"/>
</dbReference>
<dbReference type="PANTHER" id="PTHR35585:SF1">
    <property type="entry name" value="HHE DOMAIN PROTEIN (AFU_ORTHOLOGUE AFUA_4G00730)"/>
    <property type="match status" value="1"/>
</dbReference>
<protein>
    <recommendedName>
        <fullName evidence="3">Hemerythrin-like domain-containing protein</fullName>
    </recommendedName>
</protein>